<dbReference type="KEGG" id="pmar:B0X71_01080"/>
<evidence type="ECO:0000256" key="1">
    <source>
        <dbReference type="SAM" id="Phobius"/>
    </source>
</evidence>
<sequence>MDGIRDVLWAFQMGVLLLAPLLLPLLFKKWVWARTVAAGYALYGLWGVYLHFTADITTYGTGYGLFIVPYLILMTIVGALVERKHQMQKR</sequence>
<dbReference type="RefSeq" id="WP_077587719.1">
    <property type="nucleotide sequence ID" value="NZ_CP019640.1"/>
</dbReference>
<dbReference type="Proteomes" id="UP000188184">
    <property type="component" value="Chromosome"/>
</dbReference>
<protein>
    <submittedName>
        <fullName evidence="2">Uncharacterized protein</fullName>
    </submittedName>
</protein>
<feature type="transmembrane region" description="Helical" evidence="1">
    <location>
        <begin position="31"/>
        <end position="50"/>
    </location>
</feature>
<proteinExistence type="predicted"/>
<organism evidence="2 3">
    <name type="scientific">Planococcus lenghuensis</name>
    <dbReference type="NCBI Taxonomy" id="2213202"/>
    <lineage>
        <taxon>Bacteria</taxon>
        <taxon>Bacillati</taxon>
        <taxon>Bacillota</taxon>
        <taxon>Bacilli</taxon>
        <taxon>Bacillales</taxon>
        <taxon>Caryophanaceae</taxon>
        <taxon>Planococcus</taxon>
    </lineage>
</organism>
<accession>A0A1Q2KVL3</accession>
<feature type="transmembrane region" description="Helical" evidence="1">
    <location>
        <begin position="62"/>
        <end position="81"/>
    </location>
</feature>
<keyword evidence="1" id="KW-0812">Transmembrane</keyword>
<keyword evidence="3" id="KW-1185">Reference proteome</keyword>
<keyword evidence="1" id="KW-0472">Membrane</keyword>
<dbReference type="OrthoDB" id="2739766at2"/>
<evidence type="ECO:0000313" key="3">
    <source>
        <dbReference type="Proteomes" id="UP000188184"/>
    </source>
</evidence>
<reference evidence="2 3" key="1">
    <citation type="submission" date="2017-02" db="EMBL/GenBank/DDBJ databases">
        <title>The complete genomic sequence of a novel cold adapted crude oil-degrading bacterium Planococcus qaidamina Y42.</title>
        <authorList>
            <person name="Yang R."/>
        </authorList>
    </citation>
    <scope>NUCLEOTIDE SEQUENCE [LARGE SCALE GENOMIC DNA]</scope>
    <source>
        <strain evidence="2 3">Y42</strain>
    </source>
</reference>
<evidence type="ECO:0000313" key="2">
    <source>
        <dbReference type="EMBL" id="AQQ51847.1"/>
    </source>
</evidence>
<dbReference type="AlphaFoldDB" id="A0A1Q2KVL3"/>
<name>A0A1Q2KVL3_9BACL</name>
<keyword evidence="1" id="KW-1133">Transmembrane helix</keyword>
<feature type="transmembrane region" description="Helical" evidence="1">
    <location>
        <begin position="6"/>
        <end position="26"/>
    </location>
</feature>
<gene>
    <name evidence="2" type="ORF">B0X71_01080</name>
</gene>
<dbReference type="EMBL" id="CP019640">
    <property type="protein sequence ID" value="AQQ51847.1"/>
    <property type="molecule type" value="Genomic_DNA"/>
</dbReference>